<dbReference type="RefSeq" id="WP_101436536.1">
    <property type="nucleotide sequence ID" value="NZ_PJMY01000003.1"/>
</dbReference>
<protein>
    <submittedName>
        <fullName evidence="3">Uncharacterized protein</fullName>
    </submittedName>
</protein>
<dbReference type="Proteomes" id="UP000233750">
    <property type="component" value="Unassembled WGS sequence"/>
</dbReference>
<feature type="compositionally biased region" description="Polar residues" evidence="1">
    <location>
        <begin position="79"/>
        <end position="89"/>
    </location>
</feature>
<comment type="caution">
    <text evidence="3">The sequence shown here is derived from an EMBL/GenBank/DDBJ whole genome shotgun (WGS) entry which is preliminary data.</text>
</comment>
<proteinExistence type="predicted"/>
<name>A0A2N3WG16_9PSEU</name>
<evidence type="ECO:0000256" key="2">
    <source>
        <dbReference type="SAM" id="Phobius"/>
    </source>
</evidence>
<reference evidence="3 4" key="1">
    <citation type="submission" date="2017-12" db="EMBL/GenBank/DDBJ databases">
        <title>Sequencing the genomes of 1000 Actinobacteria strains.</title>
        <authorList>
            <person name="Klenk H.-P."/>
        </authorList>
    </citation>
    <scope>NUCLEOTIDE SEQUENCE [LARGE SCALE GENOMIC DNA]</scope>
    <source>
        <strain evidence="3 4">DSM 45165</strain>
    </source>
</reference>
<keyword evidence="4" id="KW-1185">Reference proteome</keyword>
<sequence length="245" mass="26129">MTDELDRLRAALQETPAEPFAEPDLDRIFKEGGRIRRRRRFLTSSGAALAVVAVVFGAAWLRSPGSAPEPVHAAASPSPMVTSVASSTPLPAPTSAESRPLGEVISTGTYAEGAELVFYATEIDDPDNLPNVQFGVMASLSEPDGNLRPLYLANESDGKDRSFGFHATSGGTTVADVWVPVYGYFSGPAARIETTVDGRTVPAHTARWSEDPDVVVFWFDQDDVPSAESATPLVAYSADGKRLTT</sequence>
<keyword evidence="2" id="KW-1133">Transmembrane helix</keyword>
<dbReference type="OrthoDB" id="3690121at2"/>
<evidence type="ECO:0000313" key="3">
    <source>
        <dbReference type="EMBL" id="PKV92789.1"/>
    </source>
</evidence>
<gene>
    <name evidence="3" type="ORF">ATK30_3618</name>
</gene>
<evidence type="ECO:0000256" key="1">
    <source>
        <dbReference type="SAM" id="MobiDB-lite"/>
    </source>
</evidence>
<evidence type="ECO:0000313" key="4">
    <source>
        <dbReference type="Proteomes" id="UP000233750"/>
    </source>
</evidence>
<keyword evidence="2" id="KW-0812">Transmembrane</keyword>
<feature type="transmembrane region" description="Helical" evidence="2">
    <location>
        <begin position="41"/>
        <end position="61"/>
    </location>
</feature>
<feature type="region of interest" description="Disordered" evidence="1">
    <location>
        <begin position="67"/>
        <end position="100"/>
    </location>
</feature>
<accession>A0A2N3WG16</accession>
<keyword evidence="2" id="KW-0472">Membrane</keyword>
<dbReference type="EMBL" id="PJMY01000003">
    <property type="protein sequence ID" value="PKV92789.1"/>
    <property type="molecule type" value="Genomic_DNA"/>
</dbReference>
<organism evidence="3 4">
    <name type="scientific">Amycolatopsis echigonensis</name>
    <dbReference type="NCBI Taxonomy" id="2576905"/>
    <lineage>
        <taxon>Bacteria</taxon>
        <taxon>Bacillati</taxon>
        <taxon>Actinomycetota</taxon>
        <taxon>Actinomycetes</taxon>
        <taxon>Pseudonocardiales</taxon>
        <taxon>Pseudonocardiaceae</taxon>
        <taxon>Amycolatopsis</taxon>
    </lineage>
</organism>
<dbReference type="AlphaFoldDB" id="A0A2N3WG16"/>